<sequence>MTLLNNIRKKFIRCLLLTFLIIIINGDLLVLEGSKLPGKIFNEAGEGVDRRPERKIGKTGSVPGSVLDNIGKSEYVNNNNNNNNNFNNDKVYEGNKEEVNKGVVKTENPDILTISIIITIVLIIIISIYVWFKRRNRNRNKNTSPPDNAV</sequence>
<gene>
    <name evidence="3" type="ORF">RCL2_003087700</name>
    <name evidence="2" type="ORF">RclHR1_09160007</name>
</gene>
<dbReference type="EMBL" id="BEXD01004333">
    <property type="protein sequence ID" value="GBC09849.1"/>
    <property type="molecule type" value="Genomic_DNA"/>
</dbReference>
<keyword evidence="1" id="KW-1133">Transmembrane helix</keyword>
<protein>
    <submittedName>
        <fullName evidence="2">Uncharacterized protein</fullName>
    </submittedName>
</protein>
<dbReference type="Proteomes" id="UP000247702">
    <property type="component" value="Unassembled WGS sequence"/>
</dbReference>
<evidence type="ECO:0000313" key="2">
    <source>
        <dbReference type="EMBL" id="GBC09849.1"/>
    </source>
</evidence>
<keyword evidence="4" id="KW-1185">Reference proteome</keyword>
<reference evidence="3" key="2">
    <citation type="submission" date="2019-10" db="EMBL/GenBank/DDBJ databases">
        <title>Conservation and host-specific expression of non-tandemly repeated heterogenous ribosome RNA gene in arbuscular mycorrhizal fungi.</title>
        <authorList>
            <person name="Maeda T."/>
            <person name="Kobayashi Y."/>
            <person name="Nakagawa T."/>
            <person name="Ezawa T."/>
            <person name="Yamaguchi K."/>
            <person name="Bino T."/>
            <person name="Nishimoto Y."/>
            <person name="Shigenobu S."/>
            <person name="Kawaguchi M."/>
        </authorList>
    </citation>
    <scope>NUCLEOTIDE SEQUENCE</scope>
    <source>
        <strain evidence="3">HR1</strain>
    </source>
</reference>
<dbReference type="Proteomes" id="UP000615446">
    <property type="component" value="Unassembled WGS sequence"/>
</dbReference>
<keyword evidence="1" id="KW-0812">Transmembrane</keyword>
<accession>A0A2Z6SQ16</accession>
<reference evidence="2 4" key="1">
    <citation type="submission" date="2017-11" db="EMBL/GenBank/DDBJ databases">
        <title>The genome of Rhizophagus clarus HR1 reveals common genetic basis of auxotrophy among arbuscular mycorrhizal fungi.</title>
        <authorList>
            <person name="Kobayashi Y."/>
        </authorList>
    </citation>
    <scope>NUCLEOTIDE SEQUENCE [LARGE SCALE GENOMIC DNA]</scope>
    <source>
        <strain evidence="2 4">HR1</strain>
    </source>
</reference>
<organism evidence="2 4">
    <name type="scientific">Rhizophagus clarus</name>
    <dbReference type="NCBI Taxonomy" id="94130"/>
    <lineage>
        <taxon>Eukaryota</taxon>
        <taxon>Fungi</taxon>
        <taxon>Fungi incertae sedis</taxon>
        <taxon>Mucoromycota</taxon>
        <taxon>Glomeromycotina</taxon>
        <taxon>Glomeromycetes</taxon>
        <taxon>Glomerales</taxon>
        <taxon>Glomeraceae</taxon>
        <taxon>Rhizophagus</taxon>
    </lineage>
</organism>
<dbReference type="AlphaFoldDB" id="A0A2Z6SQ16"/>
<comment type="caution">
    <text evidence="2">The sequence shown here is derived from an EMBL/GenBank/DDBJ whole genome shotgun (WGS) entry which is preliminary data.</text>
</comment>
<feature type="transmembrane region" description="Helical" evidence="1">
    <location>
        <begin position="111"/>
        <end position="132"/>
    </location>
</feature>
<dbReference type="EMBL" id="BLAL01000356">
    <property type="protein sequence ID" value="GET04577.1"/>
    <property type="molecule type" value="Genomic_DNA"/>
</dbReference>
<evidence type="ECO:0000313" key="4">
    <source>
        <dbReference type="Proteomes" id="UP000247702"/>
    </source>
</evidence>
<name>A0A2Z6SQ16_9GLOM</name>
<keyword evidence="1" id="KW-0472">Membrane</keyword>
<evidence type="ECO:0000256" key="1">
    <source>
        <dbReference type="SAM" id="Phobius"/>
    </source>
</evidence>
<feature type="transmembrane region" description="Helical" evidence="1">
    <location>
        <begin position="12"/>
        <end position="31"/>
    </location>
</feature>
<proteinExistence type="predicted"/>
<evidence type="ECO:0000313" key="3">
    <source>
        <dbReference type="EMBL" id="GET04577.1"/>
    </source>
</evidence>